<dbReference type="eggNOG" id="COG3451">
    <property type="taxonomic scope" value="Bacteria"/>
</dbReference>
<dbReference type="InterPro" id="IPR027417">
    <property type="entry name" value="P-loop_NTPase"/>
</dbReference>
<dbReference type="InterPro" id="IPR043964">
    <property type="entry name" value="P-loop_TraG"/>
</dbReference>
<dbReference type="Proteomes" id="UP000002572">
    <property type="component" value="Chromosome"/>
</dbReference>
<dbReference type="PANTHER" id="PTHR38467">
    <property type="match status" value="1"/>
</dbReference>
<dbReference type="Gene3D" id="3.40.50.300">
    <property type="entry name" value="P-loop containing nucleotide triphosphate hydrolases"/>
    <property type="match status" value="1"/>
</dbReference>
<dbReference type="EMBL" id="CP002432">
    <property type="protein sequence ID" value="ADU66197.1"/>
    <property type="molecule type" value="Genomic_DNA"/>
</dbReference>
<reference evidence="2 3" key="1">
    <citation type="submission" date="2010-12" db="EMBL/GenBank/DDBJ databases">
        <title>Complete sequence of Desulfurispirillum indicum S5.</title>
        <authorList>
            <consortium name="US DOE Joint Genome Institute"/>
            <person name="Lucas S."/>
            <person name="Copeland A."/>
            <person name="Lapidus A."/>
            <person name="Cheng J.-F."/>
            <person name="Goodwin L."/>
            <person name="Pitluck S."/>
            <person name="Chertkov O."/>
            <person name="Held B."/>
            <person name="Detter J.C."/>
            <person name="Han C."/>
            <person name="Tapia R."/>
            <person name="Land M."/>
            <person name="Hauser L."/>
            <person name="Kyrpides N."/>
            <person name="Ivanova N."/>
            <person name="Mikhailova N."/>
            <person name="Haggblom M."/>
            <person name="Rauschenbach I."/>
            <person name="Bini E."/>
            <person name="Woyke T."/>
        </authorList>
    </citation>
    <scope>NUCLEOTIDE SEQUENCE [LARGE SCALE GENOMIC DNA]</scope>
    <source>
        <strain evidence="3">ATCC BAA-1389 / DSM 22839 / S5</strain>
    </source>
</reference>
<name>E6W6V4_DESIS</name>
<dbReference type="InterPro" id="IPR053155">
    <property type="entry name" value="F-pilin_assembly_TraC"/>
</dbReference>
<dbReference type="Pfam" id="PF19044">
    <property type="entry name" value="P-loop_TraG"/>
    <property type="match status" value="1"/>
</dbReference>
<dbReference type="InterPro" id="IPR025955">
    <property type="entry name" value="TraC/Conjuga_ATPase"/>
</dbReference>
<dbReference type="AlphaFoldDB" id="E6W6V4"/>
<gene>
    <name evidence="2" type="ordered locus">Selin_1463</name>
</gene>
<organism evidence="2 3">
    <name type="scientific">Desulfurispirillum indicum (strain ATCC BAA-1389 / DSM 22839 / S5)</name>
    <dbReference type="NCBI Taxonomy" id="653733"/>
    <lineage>
        <taxon>Bacteria</taxon>
        <taxon>Pseudomonadati</taxon>
        <taxon>Chrysiogenota</taxon>
        <taxon>Chrysiogenia</taxon>
        <taxon>Chrysiogenales</taxon>
        <taxon>Chrysiogenaceae</taxon>
        <taxon>Desulfurispirillum</taxon>
    </lineage>
</organism>
<dbReference type="HOGENOM" id="CLU_007815_1_1_0"/>
<dbReference type="CDD" id="cd01127">
    <property type="entry name" value="TrwB_TraG_TraD_VirD4"/>
    <property type="match status" value="1"/>
</dbReference>
<protein>
    <submittedName>
        <fullName evidence="2">Sex pilus assembly protein</fullName>
    </submittedName>
</protein>
<dbReference type="InParanoid" id="E6W6V4"/>
<keyword evidence="3" id="KW-1185">Reference proteome</keyword>
<dbReference type="PANTHER" id="PTHR38467:SF1">
    <property type="entry name" value="CONJUGATIVE TRANSFER: ASSEMBLY"/>
    <property type="match status" value="1"/>
</dbReference>
<dbReference type="Pfam" id="PF11130">
    <property type="entry name" value="TraC_F_IV"/>
    <property type="match status" value="1"/>
</dbReference>
<feature type="domain" description="TraG P-loop" evidence="1">
    <location>
        <begin position="468"/>
        <end position="845"/>
    </location>
</feature>
<dbReference type="Gene3D" id="1.10.8.730">
    <property type="match status" value="1"/>
</dbReference>
<dbReference type="SUPFAM" id="SSF52540">
    <property type="entry name" value="P-loop containing nucleoside triphosphate hydrolases"/>
    <property type="match status" value="1"/>
</dbReference>
<evidence type="ECO:0000313" key="2">
    <source>
        <dbReference type="EMBL" id="ADU66197.1"/>
    </source>
</evidence>
<sequence length="850" mass="96169">MVARKLLDRFDKLLGTTYGGGVTYGDIQDMVSRHPFGPFLPYISHDSATHTWYNSDDSVGFLFECSPLYFAGDDSYTQMEALFKKELPNNTVIQFILAADDYIDPMLDRYLATTSVENPVLQNIAKMQADYLRQSKRGLPSVSSLPVRHFRSPVSIKFPEKKVSALKLRQLYKETREILAGAGMNPQPMGPQKLLHWLRRVFNSNKDIHSPALGSYNDAIPMNKQIVLAESEIDVEGRYIKIGSKNHDGQFEGSYFRGISIKSPAPSIDSLEMHGVVGAITGGGYFADTQQIPCNFILSVNIFFHKNINAALGRKATMTVRQQATEQDAKTLSKRQNEFTTIKDDLAHNRTYVRIMPTMWIYDRDLEKVDNAVSTAKNLWEASGFLMQEESHIQTPTFLATLPFGLIPDESIIKNMVRDFQCNTQQALPLLPVQADFAAFSKNPVIPFIGRKGQLQGIDIFDPRAKSYNGLVAADTGTGKSVLMNYIIMNYLRTGAKVTGIDIGDSYRNTCNMVGGQYIDFEKQISMNPFGFVSVGGDAEDQNENLQVVVPLIAQMAFAHDSVIDNEYWSLLDMAVKWSWETYGPDADVNSVWQYCKEFKQRYSGELQHADKIMAEKAELLSIFLEKWTTTKNGVYGGWVNGRSELNIKNNNFTIFELQRIKGIPDLFSVMSLILINAITMDLYLSDRSRKKIVLLEEAGQFLRESPLLLQVVNEMYRRIRKYGGGSFVVTQSLLDTLSWGDTGRTIMDNARWKFLLESDSFPKAKDEKLLDVSDFVLELMKSTKSRKPDYSEIFAMTPIGMGHMRLSLPRWVFYAVSTDGPVVSQIEKLRKEGLSYDQAISWMVDNFEF</sequence>
<dbReference type="RefSeq" id="WP_013506078.1">
    <property type="nucleotide sequence ID" value="NC_014836.1"/>
</dbReference>
<proteinExistence type="predicted"/>
<dbReference type="STRING" id="653733.Selin_1463"/>
<dbReference type="KEGG" id="din:Selin_1463"/>
<evidence type="ECO:0000259" key="1">
    <source>
        <dbReference type="Pfam" id="PF19044"/>
    </source>
</evidence>
<evidence type="ECO:0000313" key="3">
    <source>
        <dbReference type="Proteomes" id="UP000002572"/>
    </source>
</evidence>
<dbReference type="OrthoDB" id="9816422at2"/>
<accession>E6W6V4</accession>